<proteinExistence type="predicted"/>
<feature type="compositionally biased region" description="Basic residues" evidence="1">
    <location>
        <begin position="12"/>
        <end position="26"/>
    </location>
</feature>
<evidence type="ECO:0000313" key="2">
    <source>
        <dbReference type="EMBL" id="JAH56674.1"/>
    </source>
</evidence>
<feature type="region of interest" description="Disordered" evidence="1">
    <location>
        <begin position="1"/>
        <end position="38"/>
    </location>
</feature>
<reference evidence="2" key="1">
    <citation type="submission" date="2014-11" db="EMBL/GenBank/DDBJ databases">
        <authorList>
            <person name="Amaro Gonzalez C."/>
        </authorList>
    </citation>
    <scope>NUCLEOTIDE SEQUENCE</scope>
</reference>
<reference evidence="2" key="2">
    <citation type="journal article" date="2015" name="Fish Shellfish Immunol.">
        <title>Early steps in the European eel (Anguilla anguilla)-Vibrio vulnificus interaction in the gills: Role of the RtxA13 toxin.</title>
        <authorList>
            <person name="Callol A."/>
            <person name="Pajuelo D."/>
            <person name="Ebbesson L."/>
            <person name="Teles M."/>
            <person name="MacKenzie S."/>
            <person name="Amaro C."/>
        </authorList>
    </citation>
    <scope>NUCLEOTIDE SEQUENCE</scope>
</reference>
<protein>
    <submittedName>
        <fullName evidence="2">Uncharacterized protein</fullName>
    </submittedName>
</protein>
<evidence type="ECO:0000256" key="1">
    <source>
        <dbReference type="SAM" id="MobiDB-lite"/>
    </source>
</evidence>
<dbReference type="EMBL" id="GBXM01051903">
    <property type="protein sequence ID" value="JAH56674.1"/>
    <property type="molecule type" value="Transcribed_RNA"/>
</dbReference>
<accession>A0A0E9TSI7</accession>
<dbReference type="AlphaFoldDB" id="A0A0E9TSI7"/>
<feature type="compositionally biased region" description="Basic and acidic residues" evidence="1">
    <location>
        <begin position="27"/>
        <end position="38"/>
    </location>
</feature>
<name>A0A0E9TSI7_ANGAN</name>
<sequence length="38" mass="4330">MKLNPNCIYTHTHAHTHTHTRAHPHKAGNEDRTLSSDV</sequence>
<organism evidence="2">
    <name type="scientific">Anguilla anguilla</name>
    <name type="common">European freshwater eel</name>
    <name type="synonym">Muraena anguilla</name>
    <dbReference type="NCBI Taxonomy" id="7936"/>
    <lineage>
        <taxon>Eukaryota</taxon>
        <taxon>Metazoa</taxon>
        <taxon>Chordata</taxon>
        <taxon>Craniata</taxon>
        <taxon>Vertebrata</taxon>
        <taxon>Euteleostomi</taxon>
        <taxon>Actinopterygii</taxon>
        <taxon>Neopterygii</taxon>
        <taxon>Teleostei</taxon>
        <taxon>Anguilliformes</taxon>
        <taxon>Anguillidae</taxon>
        <taxon>Anguilla</taxon>
    </lineage>
</organism>